<keyword evidence="2" id="KW-1185">Reference proteome</keyword>
<comment type="caution">
    <text evidence="1">The sequence shown here is derived from an EMBL/GenBank/DDBJ whole genome shotgun (WGS) entry which is preliminary data.</text>
</comment>
<accession>A0A0B2VRK6</accession>
<gene>
    <name evidence="1" type="ORF">Tcan_00974</name>
</gene>
<dbReference type="AlphaFoldDB" id="A0A0B2VRK6"/>
<sequence>FAYSLAHPMAIRLPLRTSSMQRPVQKPYRFNLFASTIINLCTPKVVNCIKFPTQKAFCLVSSLCTERFKVFKDGGSATWKISWTHCAFLGCCSNVEDGVVATSTDRRCDNNAVQAERGGRP</sequence>
<dbReference type="Proteomes" id="UP000031036">
    <property type="component" value="Unassembled WGS sequence"/>
</dbReference>
<feature type="non-terminal residue" evidence="1">
    <location>
        <position position="121"/>
    </location>
</feature>
<evidence type="ECO:0000313" key="1">
    <source>
        <dbReference type="EMBL" id="KHN83655.1"/>
    </source>
</evidence>
<organism evidence="1 2">
    <name type="scientific">Toxocara canis</name>
    <name type="common">Canine roundworm</name>
    <dbReference type="NCBI Taxonomy" id="6265"/>
    <lineage>
        <taxon>Eukaryota</taxon>
        <taxon>Metazoa</taxon>
        <taxon>Ecdysozoa</taxon>
        <taxon>Nematoda</taxon>
        <taxon>Chromadorea</taxon>
        <taxon>Rhabditida</taxon>
        <taxon>Spirurina</taxon>
        <taxon>Ascaridomorpha</taxon>
        <taxon>Ascaridoidea</taxon>
        <taxon>Toxocaridae</taxon>
        <taxon>Toxocara</taxon>
    </lineage>
</organism>
<feature type="non-terminal residue" evidence="1">
    <location>
        <position position="1"/>
    </location>
</feature>
<dbReference type="EMBL" id="JPKZ01001174">
    <property type="protein sequence ID" value="KHN83655.1"/>
    <property type="molecule type" value="Genomic_DNA"/>
</dbReference>
<evidence type="ECO:0000313" key="2">
    <source>
        <dbReference type="Proteomes" id="UP000031036"/>
    </source>
</evidence>
<proteinExistence type="predicted"/>
<name>A0A0B2VRK6_TOXCA</name>
<reference evidence="1 2" key="1">
    <citation type="submission" date="2014-11" db="EMBL/GenBank/DDBJ databases">
        <title>Genetic blueprint of the zoonotic pathogen Toxocara canis.</title>
        <authorList>
            <person name="Zhu X.-Q."/>
            <person name="Korhonen P.K."/>
            <person name="Cai H."/>
            <person name="Young N.D."/>
            <person name="Nejsum P."/>
            <person name="von Samson-Himmelstjerna G."/>
            <person name="Boag P.R."/>
            <person name="Tan P."/>
            <person name="Li Q."/>
            <person name="Min J."/>
            <person name="Yang Y."/>
            <person name="Wang X."/>
            <person name="Fang X."/>
            <person name="Hall R.S."/>
            <person name="Hofmann A."/>
            <person name="Sternberg P.W."/>
            <person name="Jex A.R."/>
            <person name="Gasser R.B."/>
        </authorList>
    </citation>
    <scope>NUCLEOTIDE SEQUENCE [LARGE SCALE GENOMIC DNA]</scope>
    <source>
        <strain evidence="1">PN_DK_2014</strain>
    </source>
</reference>
<protein>
    <submittedName>
        <fullName evidence="1">Uncharacterized protein</fullName>
    </submittedName>
</protein>